<evidence type="ECO:0000313" key="4">
    <source>
        <dbReference type="Proteomes" id="UP000199140"/>
    </source>
</evidence>
<dbReference type="PANTHER" id="PTHR14097">
    <property type="entry name" value="OXIDOREDUCTASE HTATIP2"/>
    <property type="match status" value="1"/>
</dbReference>
<proteinExistence type="predicted"/>
<dbReference type="Proteomes" id="UP000185487">
    <property type="component" value="Chromosome"/>
</dbReference>
<sequence>MRILLFGATGMVGAGVLRECLLASDVTEIRAVGRTPTGRAHPKLHETVVQDLFDPGPTAWRKMTGYDACFFCLGVTSSGLTEAEYVRLTHDLTLAVAERLALLDPDMTFVYVSGAGTDGGGRGRSMWARVKGRTENALQALPFAGAFMFLPAVILPMHGERSKTTSYRLLYRLAGPVLHLLRRIAPAHFLTTEVIGRAMLAVARRGRGRAVLEAPDIYRAATAAVPSNHG</sequence>
<dbReference type="InterPro" id="IPR036291">
    <property type="entry name" value="NAD(P)-bd_dom_sf"/>
</dbReference>
<dbReference type="RefSeq" id="WP_075381720.1">
    <property type="nucleotide sequence ID" value="NZ_CP015367.1"/>
</dbReference>
<dbReference type="KEGG" id="mphy:MCBMB27_05488"/>
<accession>A0AAE8HVW0</accession>
<dbReference type="Proteomes" id="UP000199140">
    <property type="component" value="Unassembled WGS sequence"/>
</dbReference>
<protein>
    <submittedName>
        <fullName evidence="1">Epimerase</fullName>
    </submittedName>
</protein>
<keyword evidence="3" id="KW-1185">Reference proteome</keyword>
<dbReference type="EMBL" id="FOPK01000024">
    <property type="protein sequence ID" value="SFH43062.1"/>
    <property type="molecule type" value="Genomic_DNA"/>
</dbReference>
<organism evidence="2 4">
    <name type="scientific">Methylobacterium phyllosphaerae</name>
    <dbReference type="NCBI Taxonomy" id="418223"/>
    <lineage>
        <taxon>Bacteria</taxon>
        <taxon>Pseudomonadati</taxon>
        <taxon>Pseudomonadota</taxon>
        <taxon>Alphaproteobacteria</taxon>
        <taxon>Hyphomicrobiales</taxon>
        <taxon>Methylobacteriaceae</taxon>
        <taxon>Methylobacterium</taxon>
    </lineage>
</organism>
<gene>
    <name evidence="1" type="ORF">MCBMB27_05488</name>
    <name evidence="2" type="ORF">SAMN05192567_12474</name>
</gene>
<evidence type="ECO:0000313" key="1">
    <source>
        <dbReference type="EMBL" id="APT34779.1"/>
    </source>
</evidence>
<dbReference type="PANTHER" id="PTHR14097:SF8">
    <property type="entry name" value="NAD(P)-BINDING DOMAIN-CONTAINING PROTEIN"/>
    <property type="match status" value="1"/>
</dbReference>
<dbReference type="Gene3D" id="3.40.50.720">
    <property type="entry name" value="NAD(P)-binding Rossmann-like Domain"/>
    <property type="match status" value="1"/>
</dbReference>
<evidence type="ECO:0000313" key="2">
    <source>
        <dbReference type="EMBL" id="SFH43062.1"/>
    </source>
</evidence>
<dbReference type="SUPFAM" id="SSF51735">
    <property type="entry name" value="NAD(P)-binding Rossmann-fold domains"/>
    <property type="match status" value="1"/>
</dbReference>
<reference evidence="2 4" key="2">
    <citation type="submission" date="2016-10" db="EMBL/GenBank/DDBJ databases">
        <authorList>
            <person name="Varghese N."/>
            <person name="Submissions S."/>
        </authorList>
    </citation>
    <scope>NUCLEOTIDE SEQUENCE [LARGE SCALE GENOMIC DNA]</scope>
    <source>
        <strain evidence="2 4">CBMB27</strain>
    </source>
</reference>
<dbReference type="EMBL" id="CP015367">
    <property type="protein sequence ID" value="APT34779.1"/>
    <property type="molecule type" value="Genomic_DNA"/>
</dbReference>
<reference evidence="1 3" key="1">
    <citation type="submission" date="2016-04" db="EMBL/GenBank/DDBJ databases">
        <title>Complete genome sequencing and analysis of CBMB27, Methylobacterium phyllosphaerae isolated from leaf tissues of rice (Oryza sativa L.).</title>
        <authorList>
            <person name="Lee Y."/>
            <person name="Hwangbo K."/>
            <person name="Chung H."/>
            <person name="Yoo J."/>
            <person name="Kim K.Y."/>
            <person name="Sa T.M."/>
            <person name="Um Y."/>
            <person name="Madhaiyan M."/>
        </authorList>
    </citation>
    <scope>NUCLEOTIDE SEQUENCE [LARGE SCALE GENOMIC DNA]</scope>
    <source>
        <strain evidence="1 3">CBMB27</strain>
    </source>
</reference>
<dbReference type="AlphaFoldDB" id="A0AAE8HVW0"/>
<name>A0AAE8HVW0_9HYPH</name>
<evidence type="ECO:0000313" key="3">
    <source>
        <dbReference type="Proteomes" id="UP000185487"/>
    </source>
</evidence>